<dbReference type="GeneTree" id="ENSGT00510000048072"/>
<dbReference type="ExpressionAtlas" id="A0A4X2Q961">
    <property type="expression patterns" value="baseline"/>
</dbReference>
<dbReference type="PANTHER" id="PTHR21254:SF1">
    <property type="entry name" value="C2 DOMAIN-CONTAINING PROTEIN 3"/>
    <property type="match status" value="1"/>
</dbReference>
<feature type="compositionally biased region" description="Basic and acidic residues" evidence="1">
    <location>
        <begin position="467"/>
        <end position="506"/>
    </location>
</feature>
<feature type="domain" description="C2" evidence="2">
    <location>
        <begin position="750"/>
        <end position="885"/>
    </location>
</feature>
<dbReference type="InterPro" id="IPR057537">
    <property type="entry name" value="C2_C2CD3_N"/>
</dbReference>
<reference evidence="3" key="1">
    <citation type="journal article" date="2010" name="Science">
        <title>The genome of the Western clawed frog Xenopus tropicalis.</title>
        <authorList>
            <person name="Hellsten U."/>
            <person name="Harland R.M."/>
            <person name="Gilchrist M.J."/>
            <person name="Hendrix D."/>
            <person name="Jurka J."/>
            <person name="Kapitonov V."/>
            <person name="Ovcharenko I."/>
            <person name="Putnam N.H."/>
            <person name="Shu S."/>
            <person name="Taher L."/>
            <person name="Blitz I.L."/>
            <person name="Blumberg B."/>
            <person name="Dichmann D.S."/>
            <person name="Dubchak I."/>
            <person name="Amaya E."/>
            <person name="Detter J.C."/>
            <person name="Fletcher R."/>
            <person name="Gerhard D.S."/>
            <person name="Goodstein D."/>
            <person name="Graves T."/>
            <person name="Grigoriev I.V."/>
            <person name="Grimwood J."/>
            <person name="Kawashima T."/>
            <person name="Lindquist E."/>
            <person name="Lucas S.M."/>
            <person name="Mead P.E."/>
            <person name="Mitros T."/>
            <person name="Ogino H."/>
            <person name="Ohta Y."/>
            <person name="Poliakov A.V."/>
            <person name="Pollet N."/>
            <person name="Robert J."/>
            <person name="Salamov A."/>
            <person name="Sater A.K."/>
            <person name="Schmutz J."/>
            <person name="Terry A."/>
            <person name="Vize P.D."/>
            <person name="Warren W.C."/>
            <person name="Wells D."/>
            <person name="Wills A."/>
            <person name="Wilson R.K."/>
            <person name="Zimmerman L.B."/>
            <person name="Zorn A.M."/>
            <person name="Grainger R."/>
            <person name="Grammer T."/>
            <person name="Khokha M.K."/>
            <person name="Richardson P.M."/>
            <person name="Rokhsar D.S."/>
        </authorList>
    </citation>
    <scope>NUCLEOTIDE SEQUENCE [LARGE SCALE GENOMIC DNA]</scope>
    <source>
        <strain evidence="3">Nigerian</strain>
    </source>
</reference>
<dbReference type="Xenbase" id="XB-GENE-5904944">
    <property type="gene designation" value="c2cd3"/>
</dbReference>
<feature type="region of interest" description="Disordered" evidence="1">
    <location>
        <begin position="1533"/>
        <end position="1586"/>
    </location>
</feature>
<feature type="domain" description="C2" evidence="2">
    <location>
        <begin position="505"/>
        <end position="663"/>
    </location>
</feature>
<dbReference type="SMART" id="SM00239">
    <property type="entry name" value="C2"/>
    <property type="match status" value="4"/>
</dbReference>
<dbReference type="InterPro" id="IPR035892">
    <property type="entry name" value="C2_domain_sf"/>
</dbReference>
<name>A0A4X2Q961_XENTR</name>
<protein>
    <submittedName>
        <fullName evidence="3">C2 domain-containing protein 3</fullName>
    </submittedName>
</protein>
<feature type="compositionally biased region" description="Basic and acidic residues" evidence="1">
    <location>
        <begin position="2045"/>
        <end position="2056"/>
    </location>
</feature>
<feature type="region of interest" description="Disordered" evidence="1">
    <location>
        <begin position="2036"/>
        <end position="2062"/>
    </location>
</feature>
<feature type="region of interest" description="Disordered" evidence="1">
    <location>
        <begin position="1"/>
        <end position="24"/>
    </location>
</feature>
<dbReference type="Pfam" id="PF25339">
    <property type="entry name" value="C2_C2CD3_N"/>
    <property type="match status" value="1"/>
</dbReference>
<feature type="domain" description="C2" evidence="2">
    <location>
        <begin position="1133"/>
        <end position="1300"/>
    </location>
</feature>
<dbReference type="InterPro" id="IPR037775">
    <property type="entry name" value="C2_C2CD3"/>
</dbReference>
<feature type="region of interest" description="Disordered" evidence="1">
    <location>
        <begin position="540"/>
        <end position="559"/>
    </location>
</feature>
<proteinExistence type="predicted"/>
<dbReference type="PROSITE" id="PS50004">
    <property type="entry name" value="C2"/>
    <property type="match status" value="5"/>
</dbReference>
<dbReference type="FunCoup" id="A0A4X2Q961">
    <property type="interactions" value="1660"/>
</dbReference>
<feature type="compositionally biased region" description="Polar residues" evidence="1">
    <location>
        <begin position="2218"/>
        <end position="2230"/>
    </location>
</feature>
<dbReference type="InterPro" id="IPR000008">
    <property type="entry name" value="C2_dom"/>
</dbReference>
<feature type="region of interest" description="Disordered" evidence="1">
    <location>
        <begin position="936"/>
        <end position="961"/>
    </location>
</feature>
<dbReference type="CDD" id="cd00030">
    <property type="entry name" value="C2"/>
    <property type="match status" value="1"/>
</dbReference>
<dbReference type="CDD" id="cd08683">
    <property type="entry name" value="C2_C2cd3"/>
    <property type="match status" value="1"/>
</dbReference>
<feature type="region of interest" description="Disordered" evidence="1">
    <location>
        <begin position="2082"/>
        <end position="2230"/>
    </location>
</feature>
<sequence>VSSRDTGSSLRGSGRLTDVTPSSSLPPLVEGQVRSFLQVTVSKILWTVPKPPPSVLVRLRWWGETANGTVFRPRDSSQTEQKGAKTTTLYAVRCGPKQFTSYLTDMGMLVFEVMTKLDHFPIGRAQISGIAQLSLAHPVSGFFTIVSPTSEKLGELQVSVQLEPLPETYDSSSSAPNTDISFDHASESYGKALTGHPTTMNDPPQPIILSLASADKRESESSSRVTTPRGRDHLYFQENADPGKNSYRGTQDHVTVGWSNVTEGVQSIKPIYSEGTTAGKDALTVNSGPATKDLLSALLDQGSKLRDAMVVSALKSSADLDHNPDIKLPLALNNYSLSQARATSEIPSPTLMRNLLNSRHSPQTRDILLQPADSFIPDMEAPSDAKAIELLLGSSVLSPGHYWDGTGSPPESISGSDFYNESELNDPLYDQSLLEKLFYKAPKSDSSASDFMSDDENTRSQNKKNKIALDRGRHRDNSPSEYKEDAKQTKGNDSLRDSKTSEKSTSKCEGINLSMDQAALLGQIHVAHVVVESLRVPLDGTAVTPSKTNSRGRPPRPVRPAKQTFFVEFQFPVSSKSRSGEVNSATEITRLVSSKVVNGSIKFQQRFTFPVLFSGQMIKHWWNTDLTFRIFLRKGTQNKPGPVGSATLPLRDVLQSPGLSVTCSLPVSCTAEDSHTAAGPLKISVALAGDNKNIHDISEKTLEPENQAPVLPAVTSKAELENSASYTDLRPVAEKSSPLRQSLPPHIGNDGPKVSFSQNPQQTAEEDGLLLHIVLMVPEGKGLVAAGGDSSGICNSYLNCKLFSAQEATRSSVVWGSTQPQYNFSQVAPLTLNARLLERMKNNVMIIEIWNRVASPGQDQLLGLAKLPLHQFYMSFSDPKITRLLLQAQYPVVAVDSYVPIIDVFSGCDRGKLKVLLAIGSGDQVVALQRLKNEEGTSQTAMPRPAHFLDPPLSSSQMGRPQEGMTDHIFEIHVENVKGLTPLQSTVWGEADCFVQYYFPAHGPDSHTAIDLPEIAMTLKPVRTATTLCVPDPVFNDRQSHIIVAQSDTPVQRLLLGAYSMQGLSGGGGVPFEIWCRYYYPNVRDQMVAKGVLPLSRLCAMVTMQHREDVGIQAFSLPLIPRSEKSAELPPQPSGLLNVNVTYRRSMRNPVGMLATRMASISVEIHRASGLQAAARLVAQQDASFQYSADVGVNAYVTIHPAFLPDVELRNTRTVARTFCPEFDHHYEFPCNMVIQRNNGEACSLAEVLYFSEIVLSIHHQNVASVGSTRPQPVRDYHLGMVRIPCRQLITKRSGVSGWYPVTVPEDSKLPTDSTILHSVVGGLELSVHFAHHSDRDRVLEVARGLGWNEYNEDFQEAIATEADEWHKREDLVNLSVNIPKIWLPLHCLLLAGHKHIHKSTYCYLRYKFYDREAVCSPLRRPRLSEDGQQATVMFELSENRELIKHQPLVWYLREERMEIQVWRSYGKDTNGPRPQDTDRLIGCAYVDLKALSENTSRTLAVSGVYPLFKRNVSSLWGAAVRVHLALSSAYHPSNSSRRLSCAGERSQSEGEEWAPTSGDSFEEKQDDSAKNDKPEAKTEVPLLDAKEQPVGEVDLKNTFAASIVVERAMHLSLKGTPLTERAAATPTCCVSYPVAGCSEPVTTPVIANTDSPLWNFQHQARLHKELLLDPQQRLVFKVWHKTDVERVVGFASVDLSPLLSGFQSICGWYNIVDFVGQCQGQVKVSITPLEGVAHLKTKVTSQRSSSYQSRPAFCSSFSYNPSQSEVPAFIPHIPTLHHQLSDRENSGPLFPFLRHEEHMENVRRFHESLQQAERNAHTVEGLDSLSQSSRSSLLSALRKNLGELDEIQKYFNQKLYRSISNAETSRCASVQIPQVQPPNSEPAEEDSDAKMLLQKSSFLVSQVSNLITGLQGIPKFAPAFSSTEQRLDVQGQTSVQHQQVDNMEPMAPERSEAYEREGQRSDTPPFSPLGSLNVSGEKLMEFIGTDMDEKERHLFAEKHQEEQDKHIIHGSSDEEYEEDVIEPRTLNEITTMTDRTSPWSSILSERDSDSMDHPQDQPVNPLAAENNRVITDFFSSFHQNDPSSVLNSARSTDSEVLAEGSRVRKISSSSGSEAETVGVQLSVDPAEQGALGEAESEAESQEMDGDPEANRTEEEQQDPVTVFSALSSGSDESEHITYGASEPDCSPPQDEPETDYPCSEPLEGNMHHIDEEEQPAGSESPQVPPSNLLSDPVIVPNFFLPPQHLEASMRHLSLSAVREGRSDTPGIPFRRSKRQKPRLAPADLPKEETNRIARIFAAQFPGPPTPP</sequence>
<dbReference type="SUPFAM" id="SSF49562">
    <property type="entry name" value="C2 domain (Calcium/lipid-binding domain, CaLB)"/>
    <property type="match status" value="3"/>
</dbReference>
<feature type="region of interest" description="Disordered" evidence="1">
    <location>
        <begin position="1952"/>
        <end position="1974"/>
    </location>
</feature>
<feature type="region of interest" description="Disordered" evidence="1">
    <location>
        <begin position="444"/>
        <end position="506"/>
    </location>
</feature>
<organism evidence="3">
    <name type="scientific">Xenopus tropicalis</name>
    <name type="common">Western clawed frog</name>
    <name type="synonym">Silurana tropicalis</name>
    <dbReference type="NCBI Taxonomy" id="8364"/>
    <lineage>
        <taxon>Eukaryota</taxon>
        <taxon>Metazoa</taxon>
        <taxon>Chordata</taxon>
        <taxon>Craniata</taxon>
        <taxon>Vertebrata</taxon>
        <taxon>Euteleostomi</taxon>
        <taxon>Amphibia</taxon>
        <taxon>Batrachia</taxon>
        <taxon>Anura</taxon>
        <taxon>Pipoidea</taxon>
        <taxon>Pipidae</taxon>
        <taxon>Xenopodinae</taxon>
        <taxon>Xenopus</taxon>
        <taxon>Silurana</taxon>
    </lineage>
</organism>
<feature type="compositionally biased region" description="Basic and acidic residues" evidence="1">
    <location>
        <begin position="1952"/>
        <end position="1961"/>
    </location>
</feature>
<feature type="compositionally biased region" description="Acidic residues" evidence="1">
    <location>
        <begin position="2135"/>
        <end position="2148"/>
    </location>
</feature>
<dbReference type="Ensembl" id="ENSXETT00000027466">
    <property type="protein sequence ID" value="ENSXETP00000027466"/>
    <property type="gene ID" value="ENSXETG00000012560"/>
</dbReference>
<dbReference type="InParanoid" id="A0A4X2Q961"/>
<feature type="domain" description="C2" evidence="2">
    <location>
        <begin position="949"/>
        <end position="1109"/>
    </location>
</feature>
<evidence type="ECO:0000256" key="1">
    <source>
        <dbReference type="SAM" id="MobiDB-lite"/>
    </source>
</evidence>
<dbReference type="Bgee" id="ENSXETG00000012560">
    <property type="expression patterns" value="Expressed in testis and 15 other cell types or tissues"/>
</dbReference>
<gene>
    <name evidence="3" type="primary">c2cd3</name>
</gene>
<feature type="compositionally biased region" description="Basic and acidic residues" evidence="1">
    <location>
        <begin position="1562"/>
        <end position="1586"/>
    </location>
</feature>
<feature type="compositionally biased region" description="Polar residues" evidence="1">
    <location>
        <begin position="2082"/>
        <end position="2092"/>
    </location>
</feature>
<reference evidence="3" key="2">
    <citation type="submission" date="2019-07" db="UniProtKB">
        <authorList>
            <consortium name="Ensembl"/>
        </authorList>
    </citation>
    <scope>IDENTIFICATION</scope>
</reference>
<feature type="compositionally biased region" description="Polar residues" evidence="1">
    <location>
        <begin position="1"/>
        <end position="11"/>
    </location>
</feature>
<accession>A0A4X2Q961</accession>
<feature type="domain" description="C2" evidence="2">
    <location>
        <begin position="1578"/>
        <end position="1710"/>
    </location>
</feature>
<dbReference type="Pfam" id="PF00168">
    <property type="entry name" value="C2"/>
    <property type="match status" value="3"/>
</dbReference>
<feature type="region of interest" description="Disordered" evidence="1">
    <location>
        <begin position="2258"/>
        <end position="2287"/>
    </location>
</feature>
<evidence type="ECO:0000259" key="2">
    <source>
        <dbReference type="PROSITE" id="PS50004"/>
    </source>
</evidence>
<evidence type="ECO:0000313" key="3">
    <source>
        <dbReference type="Ensembl" id="ENSXETP00000027466"/>
    </source>
</evidence>
<dbReference type="PANTHER" id="PTHR21254">
    <property type="entry name" value="C2 DOMAIN-CONTAINING PROTEIN 3"/>
    <property type="match status" value="1"/>
</dbReference>
<dbReference type="Gene3D" id="2.60.40.150">
    <property type="entry name" value="C2 domain"/>
    <property type="match status" value="2"/>
</dbReference>